<dbReference type="Proteomes" id="UP000054007">
    <property type="component" value="Unassembled WGS sequence"/>
</dbReference>
<evidence type="ECO:0000256" key="3">
    <source>
        <dbReference type="ARBA" id="ARBA00022912"/>
    </source>
</evidence>
<dbReference type="OrthoDB" id="3388at2759"/>
<dbReference type="InterPro" id="IPR036196">
    <property type="entry name" value="Ptyr_pPase_sf"/>
</dbReference>
<dbReference type="PANTHER" id="PTHR11717">
    <property type="entry name" value="LOW MOLECULAR WEIGHT PROTEIN TYROSINE PHOSPHATASE"/>
    <property type="match status" value="1"/>
</dbReference>
<feature type="active site" evidence="4">
    <location>
        <position position="22"/>
    </location>
</feature>
<evidence type="ECO:0000256" key="2">
    <source>
        <dbReference type="ARBA" id="ARBA00022801"/>
    </source>
</evidence>
<dbReference type="SMART" id="SM00226">
    <property type="entry name" value="LMWPc"/>
    <property type="match status" value="1"/>
</dbReference>
<keyword evidence="7" id="KW-1185">Reference proteome</keyword>
<organism evidence="6 7">
    <name type="scientific">Cylindrobasidium torrendii FP15055 ss-10</name>
    <dbReference type="NCBI Taxonomy" id="1314674"/>
    <lineage>
        <taxon>Eukaryota</taxon>
        <taxon>Fungi</taxon>
        <taxon>Dikarya</taxon>
        <taxon>Basidiomycota</taxon>
        <taxon>Agaricomycotina</taxon>
        <taxon>Agaricomycetes</taxon>
        <taxon>Agaricomycetidae</taxon>
        <taxon>Agaricales</taxon>
        <taxon>Marasmiineae</taxon>
        <taxon>Physalacriaceae</taxon>
        <taxon>Cylindrobasidium</taxon>
    </lineage>
</organism>
<dbReference type="Gene3D" id="3.40.50.2300">
    <property type="match status" value="1"/>
</dbReference>
<dbReference type="CDD" id="cd16343">
    <property type="entry name" value="LMWPTP"/>
    <property type="match status" value="1"/>
</dbReference>
<keyword evidence="3" id="KW-0904">Protein phosphatase</keyword>
<proteinExistence type="inferred from homology"/>
<dbReference type="InterPro" id="IPR023485">
    <property type="entry name" value="Ptyr_pPase"/>
</dbReference>
<dbReference type="AlphaFoldDB" id="A0A0D7BI38"/>
<dbReference type="Pfam" id="PF01451">
    <property type="entry name" value="LMWPc"/>
    <property type="match status" value="1"/>
</dbReference>
<keyword evidence="2" id="KW-0378">Hydrolase</keyword>
<feature type="active site" description="Nucleophile" evidence="4">
    <location>
        <position position="16"/>
    </location>
</feature>
<evidence type="ECO:0000313" key="7">
    <source>
        <dbReference type="Proteomes" id="UP000054007"/>
    </source>
</evidence>
<dbReference type="InterPro" id="IPR017867">
    <property type="entry name" value="Tyr_phospatase_low_mol_wt"/>
</dbReference>
<comment type="similarity">
    <text evidence="1">Belongs to the low molecular weight phosphotyrosine protein phosphatase family.</text>
</comment>
<dbReference type="PANTHER" id="PTHR11717:SF7">
    <property type="entry name" value="LOW MOLECULAR WEIGHT PHOSPHOTYROSINE PROTEIN PHOSPHATASE"/>
    <property type="match status" value="1"/>
</dbReference>
<dbReference type="STRING" id="1314674.A0A0D7BI38"/>
<evidence type="ECO:0000256" key="1">
    <source>
        <dbReference type="ARBA" id="ARBA00011063"/>
    </source>
</evidence>
<dbReference type="GO" id="GO:0004725">
    <property type="term" value="F:protein tyrosine phosphatase activity"/>
    <property type="evidence" value="ECO:0007669"/>
    <property type="project" value="InterPro"/>
</dbReference>
<evidence type="ECO:0000313" key="6">
    <source>
        <dbReference type="EMBL" id="KIY70152.1"/>
    </source>
</evidence>
<gene>
    <name evidence="6" type="ORF">CYLTODRAFT_451946</name>
</gene>
<dbReference type="PRINTS" id="PR00719">
    <property type="entry name" value="LMWPTPASE"/>
</dbReference>
<evidence type="ECO:0000256" key="4">
    <source>
        <dbReference type="PIRSR" id="PIRSR617867-1"/>
    </source>
</evidence>
<protein>
    <submittedName>
        <fullName evidence="6">Phosphotyrosine protein phosphatase</fullName>
    </submittedName>
</protein>
<evidence type="ECO:0000259" key="5">
    <source>
        <dbReference type="SMART" id="SM00226"/>
    </source>
</evidence>
<dbReference type="SUPFAM" id="SSF52788">
    <property type="entry name" value="Phosphotyrosine protein phosphatases I"/>
    <property type="match status" value="1"/>
</dbReference>
<name>A0A0D7BI38_9AGAR</name>
<feature type="active site" description="Proton donor" evidence="4">
    <location>
        <position position="126"/>
    </location>
</feature>
<sequence length="163" mass="17881">MAKSNAENSVSVLVVCLGNICRSPMGEAVLREVAKSRGHDIEVDSCGTGAYHCGEDPDERTVATCRKAGLCLHPFRPLEREDFDKFTHILAADTNNLRNLQSIAPKNSSAEVRLWGSYLDDKPIPDPYYGSSGGFERVYEQCVRLSNAFLDDVFGKPKPTSGL</sequence>
<dbReference type="InterPro" id="IPR050438">
    <property type="entry name" value="LMW_PTPase"/>
</dbReference>
<accession>A0A0D7BI38</accession>
<reference evidence="6 7" key="1">
    <citation type="journal article" date="2015" name="Fungal Genet. Biol.">
        <title>Evolution of novel wood decay mechanisms in Agaricales revealed by the genome sequences of Fistulina hepatica and Cylindrobasidium torrendii.</title>
        <authorList>
            <person name="Floudas D."/>
            <person name="Held B.W."/>
            <person name="Riley R."/>
            <person name="Nagy L.G."/>
            <person name="Koehler G."/>
            <person name="Ransdell A.S."/>
            <person name="Younus H."/>
            <person name="Chow J."/>
            <person name="Chiniquy J."/>
            <person name="Lipzen A."/>
            <person name="Tritt A."/>
            <person name="Sun H."/>
            <person name="Haridas S."/>
            <person name="LaButti K."/>
            <person name="Ohm R.A."/>
            <person name="Kues U."/>
            <person name="Blanchette R.A."/>
            <person name="Grigoriev I.V."/>
            <person name="Minto R.E."/>
            <person name="Hibbett D.S."/>
        </authorList>
    </citation>
    <scope>NUCLEOTIDE SEQUENCE [LARGE SCALE GENOMIC DNA]</scope>
    <source>
        <strain evidence="6 7">FP15055 ss-10</strain>
    </source>
</reference>
<dbReference type="EMBL" id="KN880472">
    <property type="protein sequence ID" value="KIY70152.1"/>
    <property type="molecule type" value="Genomic_DNA"/>
</dbReference>
<feature type="domain" description="Phosphotyrosine protein phosphatase I" evidence="5">
    <location>
        <begin position="10"/>
        <end position="152"/>
    </location>
</feature>